<dbReference type="Proteomes" id="UP000050454">
    <property type="component" value="Unassembled WGS sequence"/>
</dbReference>
<evidence type="ECO:0000313" key="2">
    <source>
        <dbReference type="Proteomes" id="UP000050454"/>
    </source>
</evidence>
<organism evidence="1 2">
    <name type="scientific">Jiulongibacter sediminis</name>
    <dbReference type="NCBI Taxonomy" id="1605367"/>
    <lineage>
        <taxon>Bacteria</taxon>
        <taxon>Pseudomonadati</taxon>
        <taxon>Bacteroidota</taxon>
        <taxon>Cytophagia</taxon>
        <taxon>Cytophagales</taxon>
        <taxon>Leadbetterellaceae</taxon>
        <taxon>Jiulongibacter</taxon>
    </lineage>
</organism>
<sequence length="115" mass="13643">MRRHQNCLVCKKELTGRSDQKYCSKKCRDTKNNENYLNRNTVLRKRITEIKQNKKLLDEMYRLIGEKPVPANLFPDHLFKESYTGTTKDGNIHIAEFEIRALNNGMLQIHKHKLQ</sequence>
<accession>A0A0P7BYY7</accession>
<dbReference type="OrthoDB" id="5187906at2"/>
<name>A0A0P7BYY7_9BACT</name>
<dbReference type="AlphaFoldDB" id="A0A0P7BYY7"/>
<evidence type="ECO:0008006" key="3">
    <source>
        <dbReference type="Google" id="ProtNLM"/>
    </source>
</evidence>
<keyword evidence="2" id="KW-1185">Reference proteome</keyword>
<gene>
    <name evidence="1" type="ORF">AFM12_18775</name>
</gene>
<reference evidence="1 2" key="1">
    <citation type="submission" date="2015-07" db="EMBL/GenBank/DDBJ databases">
        <title>The draft genome sequence of Leadbetterella sp. JN14-9.</title>
        <authorList>
            <person name="Liu Y."/>
            <person name="Du J."/>
            <person name="Shao Z."/>
        </authorList>
    </citation>
    <scope>NUCLEOTIDE SEQUENCE [LARGE SCALE GENOMIC DNA]</scope>
    <source>
        <strain evidence="1 2">JN14-9</strain>
    </source>
</reference>
<evidence type="ECO:0000313" key="1">
    <source>
        <dbReference type="EMBL" id="KPM46795.1"/>
    </source>
</evidence>
<dbReference type="RefSeq" id="WP_055151762.1">
    <property type="nucleotide sequence ID" value="NZ_JXSZ01000015.1"/>
</dbReference>
<dbReference type="STRING" id="1605367.AFM12_18775"/>
<comment type="caution">
    <text evidence="1">The sequence shown here is derived from an EMBL/GenBank/DDBJ whole genome shotgun (WGS) entry which is preliminary data.</text>
</comment>
<dbReference type="EMBL" id="LGTQ01000015">
    <property type="protein sequence ID" value="KPM46795.1"/>
    <property type="molecule type" value="Genomic_DNA"/>
</dbReference>
<protein>
    <recommendedName>
        <fullName evidence="3">DUF2116 family Zn-ribbon domain-containing protein</fullName>
    </recommendedName>
</protein>
<proteinExistence type="predicted"/>